<gene>
    <name evidence="3" type="ORF">EgrG_000154800</name>
</gene>
<keyword evidence="2" id="KW-0732">Signal</keyword>
<evidence type="ECO:0000256" key="2">
    <source>
        <dbReference type="SAM" id="SignalP"/>
    </source>
</evidence>
<reference evidence="5" key="3">
    <citation type="submission" date="2020-10" db="UniProtKB">
        <authorList>
            <consortium name="WormBaseParasite"/>
        </authorList>
    </citation>
    <scope>IDENTIFICATION</scope>
</reference>
<feature type="transmembrane region" description="Helical" evidence="1">
    <location>
        <begin position="113"/>
        <end position="136"/>
    </location>
</feature>
<protein>
    <submittedName>
        <fullName evidence="3 5">Pfam-B_8122 and Pfam-B_9781 and Pfam-B_1643 domain containing protein</fullName>
    </submittedName>
</protein>
<reference evidence="3 4" key="1">
    <citation type="journal article" date="2013" name="Nature">
        <title>The genomes of four tapeworm species reveal adaptations to parasitism.</title>
        <authorList>
            <person name="Tsai I.J."/>
            <person name="Zarowiecki M."/>
            <person name="Holroyd N."/>
            <person name="Garciarrubio A."/>
            <person name="Sanchez-Flores A."/>
            <person name="Brooks K.L."/>
            <person name="Tracey A."/>
            <person name="Bobes R.J."/>
            <person name="Fragoso G."/>
            <person name="Sciutto E."/>
            <person name="Aslett M."/>
            <person name="Beasley H."/>
            <person name="Bennett H.M."/>
            <person name="Cai J."/>
            <person name="Camicia F."/>
            <person name="Clark R."/>
            <person name="Cucher M."/>
            <person name="De Silva N."/>
            <person name="Day T.A."/>
            <person name="Deplazes P."/>
            <person name="Estrada K."/>
            <person name="Fernandez C."/>
            <person name="Holland P.W."/>
            <person name="Hou J."/>
            <person name="Hu S."/>
            <person name="Huckvale T."/>
            <person name="Hung S.S."/>
            <person name="Kamenetzky L."/>
            <person name="Keane J.A."/>
            <person name="Kiss F."/>
            <person name="Koziol U."/>
            <person name="Lambert O."/>
            <person name="Liu K."/>
            <person name="Luo X."/>
            <person name="Luo Y."/>
            <person name="Macchiaroli N."/>
            <person name="Nichol S."/>
            <person name="Paps J."/>
            <person name="Parkinson J."/>
            <person name="Pouchkina-Stantcheva N."/>
            <person name="Riddiford N."/>
            <person name="Rosenzvit M."/>
            <person name="Salinas G."/>
            <person name="Wasmuth J.D."/>
            <person name="Zamanian M."/>
            <person name="Zheng Y."/>
            <person name="Cai X."/>
            <person name="Soberon X."/>
            <person name="Olson P.D."/>
            <person name="Laclette J.P."/>
            <person name="Brehm K."/>
            <person name="Berriman M."/>
            <person name="Garciarrubio A."/>
            <person name="Bobes R.J."/>
            <person name="Fragoso G."/>
            <person name="Sanchez-Flores A."/>
            <person name="Estrada K."/>
            <person name="Cevallos M.A."/>
            <person name="Morett E."/>
            <person name="Gonzalez V."/>
            <person name="Portillo T."/>
            <person name="Ochoa-Leyva A."/>
            <person name="Jose M.V."/>
            <person name="Sciutto E."/>
            <person name="Landa A."/>
            <person name="Jimenez L."/>
            <person name="Valdes V."/>
            <person name="Carrero J.C."/>
            <person name="Larralde C."/>
            <person name="Morales-Montor J."/>
            <person name="Limon-Lason J."/>
            <person name="Soberon X."/>
            <person name="Laclette J.P."/>
        </authorList>
    </citation>
    <scope>NUCLEOTIDE SEQUENCE [LARGE SCALE GENOMIC DNA]</scope>
</reference>
<keyword evidence="1" id="KW-0812">Transmembrane</keyword>
<evidence type="ECO:0000256" key="1">
    <source>
        <dbReference type="SAM" id="Phobius"/>
    </source>
</evidence>
<feature type="signal peptide" evidence="2">
    <location>
        <begin position="1"/>
        <end position="20"/>
    </location>
</feature>
<name>A0A068WRP2_ECHGR</name>
<dbReference type="OrthoDB" id="6285151at2759"/>
<proteinExistence type="predicted"/>
<evidence type="ECO:0000313" key="3">
    <source>
        <dbReference type="EMBL" id="CDS21178.1"/>
    </source>
</evidence>
<keyword evidence="1" id="KW-1133">Transmembrane helix</keyword>
<dbReference type="AlphaFoldDB" id="A0A068WRP2"/>
<dbReference type="EMBL" id="LK028583">
    <property type="protein sequence ID" value="CDS21178.1"/>
    <property type="molecule type" value="Genomic_DNA"/>
</dbReference>
<organism evidence="3">
    <name type="scientific">Echinococcus granulosus</name>
    <name type="common">Hydatid tapeworm</name>
    <dbReference type="NCBI Taxonomy" id="6210"/>
    <lineage>
        <taxon>Eukaryota</taxon>
        <taxon>Metazoa</taxon>
        <taxon>Spiralia</taxon>
        <taxon>Lophotrochozoa</taxon>
        <taxon>Platyhelminthes</taxon>
        <taxon>Cestoda</taxon>
        <taxon>Eucestoda</taxon>
        <taxon>Cyclophyllidea</taxon>
        <taxon>Taeniidae</taxon>
        <taxon>Echinococcus</taxon>
        <taxon>Echinococcus granulosus group</taxon>
    </lineage>
</organism>
<dbReference type="WBParaSite" id="EgrG_000154800">
    <property type="protein sequence ID" value="EgrG_000154800"/>
    <property type="gene ID" value="EgrG_000154800"/>
</dbReference>
<evidence type="ECO:0000313" key="4">
    <source>
        <dbReference type="Proteomes" id="UP000492820"/>
    </source>
</evidence>
<feature type="chain" id="PRO_5035983475" evidence="2">
    <location>
        <begin position="21"/>
        <end position="146"/>
    </location>
</feature>
<keyword evidence="1" id="KW-0472">Membrane</keyword>
<dbReference type="Proteomes" id="UP000492820">
    <property type="component" value="Unassembled WGS sequence"/>
</dbReference>
<accession>A0A068WRP2</accession>
<reference evidence="3" key="2">
    <citation type="submission" date="2014-06" db="EMBL/GenBank/DDBJ databases">
        <authorList>
            <person name="Aslett M."/>
        </authorList>
    </citation>
    <scope>NUCLEOTIDE SEQUENCE</scope>
</reference>
<evidence type="ECO:0000313" key="5">
    <source>
        <dbReference type="WBParaSite" id="EgrG_000154800"/>
    </source>
</evidence>
<sequence length="146" mass="15770">MSMEDLFCAALCLLPIAAIAVPLPNTAESVASPLNFISTAMPVNATEKSNETDFPTNFTLTTSQTLNETAVSTTEFPEIIVFINELNPSEPPSLNASSSAKDFNEKFKKAEEVGAIAGGVMAVIVCAIVLAIFFLYRKYHRESVNF</sequence>